<feature type="domain" description="Metallo-beta-lactamase" evidence="5">
    <location>
        <begin position="15"/>
        <end position="193"/>
    </location>
</feature>
<evidence type="ECO:0000256" key="2">
    <source>
        <dbReference type="ARBA" id="ARBA00022723"/>
    </source>
</evidence>
<keyword evidence="4" id="KW-0862">Zinc</keyword>
<comment type="caution">
    <text evidence="6">The sequence shown here is derived from an EMBL/GenBank/DDBJ whole genome shotgun (WGS) entry which is preliminary data.</text>
</comment>
<dbReference type="InterPro" id="IPR001279">
    <property type="entry name" value="Metallo-B-lactamas"/>
</dbReference>
<evidence type="ECO:0000313" key="6">
    <source>
        <dbReference type="EMBL" id="HIZ07551.1"/>
    </source>
</evidence>
<dbReference type="Gene3D" id="3.60.15.10">
    <property type="entry name" value="Ribonuclease Z/Hydroxyacylglutathione hydrolase-like"/>
    <property type="match status" value="1"/>
</dbReference>
<evidence type="ECO:0000313" key="7">
    <source>
        <dbReference type="Proteomes" id="UP000824024"/>
    </source>
</evidence>
<comment type="cofactor">
    <cofactor evidence="1">
        <name>Zn(2+)</name>
        <dbReference type="ChEBI" id="CHEBI:29105"/>
    </cofactor>
</comment>
<dbReference type="GO" id="GO:0046872">
    <property type="term" value="F:metal ion binding"/>
    <property type="evidence" value="ECO:0007669"/>
    <property type="project" value="UniProtKB-KW"/>
</dbReference>
<dbReference type="PANTHER" id="PTHR46233:SF3">
    <property type="entry name" value="HYDROXYACYLGLUTATHIONE HYDROLASE GLOC"/>
    <property type="match status" value="1"/>
</dbReference>
<reference evidence="6" key="1">
    <citation type="journal article" date="2021" name="PeerJ">
        <title>Extensive microbial diversity within the chicken gut microbiome revealed by metagenomics and culture.</title>
        <authorList>
            <person name="Gilroy R."/>
            <person name="Ravi A."/>
            <person name="Getino M."/>
            <person name="Pursley I."/>
            <person name="Horton D.L."/>
            <person name="Alikhan N.F."/>
            <person name="Baker D."/>
            <person name="Gharbi K."/>
            <person name="Hall N."/>
            <person name="Watson M."/>
            <person name="Adriaenssens E.M."/>
            <person name="Foster-Nyarko E."/>
            <person name="Jarju S."/>
            <person name="Secka A."/>
            <person name="Antonio M."/>
            <person name="Oren A."/>
            <person name="Chaudhuri R.R."/>
            <person name="La Ragione R."/>
            <person name="Hildebrand F."/>
            <person name="Pallen M.J."/>
        </authorList>
    </citation>
    <scope>NUCLEOTIDE SEQUENCE</scope>
    <source>
        <strain evidence="6">CHK192-9172</strain>
    </source>
</reference>
<dbReference type="InterPro" id="IPR051453">
    <property type="entry name" value="MBL_Glyoxalase_II"/>
</dbReference>
<reference evidence="6" key="2">
    <citation type="submission" date="2021-04" db="EMBL/GenBank/DDBJ databases">
        <authorList>
            <person name="Gilroy R."/>
        </authorList>
    </citation>
    <scope>NUCLEOTIDE SEQUENCE</scope>
    <source>
        <strain evidence="6">CHK192-9172</strain>
    </source>
</reference>
<dbReference type="SMART" id="SM00849">
    <property type="entry name" value="Lactamase_B"/>
    <property type="match status" value="1"/>
</dbReference>
<accession>A0A9D2D335</accession>
<dbReference type="Pfam" id="PF00753">
    <property type="entry name" value="Lactamase_B"/>
    <property type="match status" value="1"/>
</dbReference>
<organism evidence="6 7">
    <name type="scientific">Candidatus Eubacterium avistercoris</name>
    <dbReference type="NCBI Taxonomy" id="2838567"/>
    <lineage>
        <taxon>Bacteria</taxon>
        <taxon>Bacillati</taxon>
        <taxon>Bacillota</taxon>
        <taxon>Clostridia</taxon>
        <taxon>Eubacteriales</taxon>
        <taxon>Eubacteriaceae</taxon>
        <taxon>Eubacterium</taxon>
    </lineage>
</organism>
<dbReference type="SUPFAM" id="SSF56281">
    <property type="entry name" value="Metallo-hydrolase/oxidoreductase"/>
    <property type="match status" value="1"/>
</dbReference>
<evidence type="ECO:0000256" key="3">
    <source>
        <dbReference type="ARBA" id="ARBA00022801"/>
    </source>
</evidence>
<protein>
    <submittedName>
        <fullName evidence="6">MBL fold metallo-hydrolase</fullName>
    </submittedName>
</protein>
<sequence>MTKLKIEEYQVGAIMTNCYFLINEETKETIIVDPGGSTKLLESKIQEGGLKPAAILLTHGHFDHASGAGELKQKYGIKIYAHEDEKETMKNPDINLSTMLGITEQYEADIYVKEGDILHLAGFDLEVIHTPGHTAGGVCYYMKEQKILVSGDALFCMSIGRTDFPGGSASSLIRAIKEKLMVLPGDVQVLPGHEGKTYIGYEKDHNPYL</sequence>
<keyword evidence="3" id="KW-0378">Hydrolase</keyword>
<evidence type="ECO:0000259" key="5">
    <source>
        <dbReference type="SMART" id="SM00849"/>
    </source>
</evidence>
<dbReference type="Proteomes" id="UP000824024">
    <property type="component" value="Unassembled WGS sequence"/>
</dbReference>
<dbReference type="PANTHER" id="PTHR46233">
    <property type="entry name" value="HYDROXYACYLGLUTATHIONE HYDROLASE GLOC"/>
    <property type="match status" value="1"/>
</dbReference>
<dbReference type="CDD" id="cd06262">
    <property type="entry name" value="metallo-hydrolase-like_MBL-fold"/>
    <property type="match status" value="1"/>
</dbReference>
<name>A0A9D2D335_9FIRM</name>
<dbReference type="GO" id="GO:0016787">
    <property type="term" value="F:hydrolase activity"/>
    <property type="evidence" value="ECO:0007669"/>
    <property type="project" value="UniProtKB-KW"/>
</dbReference>
<proteinExistence type="predicted"/>
<evidence type="ECO:0000256" key="1">
    <source>
        <dbReference type="ARBA" id="ARBA00001947"/>
    </source>
</evidence>
<dbReference type="AlphaFoldDB" id="A0A9D2D335"/>
<evidence type="ECO:0000256" key="4">
    <source>
        <dbReference type="ARBA" id="ARBA00022833"/>
    </source>
</evidence>
<dbReference type="EMBL" id="DXCH01000180">
    <property type="protein sequence ID" value="HIZ07551.1"/>
    <property type="molecule type" value="Genomic_DNA"/>
</dbReference>
<keyword evidence="2" id="KW-0479">Metal-binding</keyword>
<dbReference type="InterPro" id="IPR036866">
    <property type="entry name" value="RibonucZ/Hydroxyglut_hydro"/>
</dbReference>
<gene>
    <name evidence="6" type="ORF">IAA08_06415</name>
</gene>